<evidence type="ECO:0000313" key="2">
    <source>
        <dbReference type="Proteomes" id="UP000001121"/>
    </source>
</evidence>
<sequence length="342" mass="39088">MEFSHRKSSSFASRVDKFWSELGKNLDVIKRNLEDKNYETASKMTEEALNLCLVDPTFMIGLVNDKIDLVLTPEGMKYRLFWLKFIKSRMPKEYEAKLTCTLGKQRAPREVATIQMYGVSVDANKVMVYANFEEKSVDMCLYNETLSKLKSEDENKAYTLAFILCDNVVGETAMINTLGDFEIVDEPREKGVALTDFADLIDDKFGKEASSEPLKQFSFYELEPRSDALRDDVFMGYTSLTTLLNEYYNGKSDIYNEAYELGINFCFLVLHHGGDVQFGIDSKTKIEDELETSTFCEGMGAATGTKHSYVDLICFDKDELEKAVSKFSKELDIKIEICEFKR</sequence>
<name>A7ZDB9_CAMC1</name>
<dbReference type="Proteomes" id="UP000001121">
    <property type="component" value="Chromosome"/>
</dbReference>
<dbReference type="OrthoDB" id="4827574at2"/>
<dbReference type="KEGG" id="cco:CCC13826_1328"/>
<dbReference type="HOGENOM" id="CLU_810587_0_0_7"/>
<gene>
    <name evidence="1" type="ORF">CCC13826_1328</name>
</gene>
<protein>
    <submittedName>
        <fullName evidence="1">Uncharacterized protein</fullName>
    </submittedName>
</protein>
<dbReference type="eggNOG" id="COG0457">
    <property type="taxonomic scope" value="Bacteria"/>
</dbReference>
<reference evidence="2" key="1">
    <citation type="submission" date="2007-10" db="EMBL/GenBank/DDBJ databases">
        <title>Genome sequence of Campylobacter concisus 13826 isolated from human feces.</title>
        <authorList>
            <person name="Fouts D.E."/>
            <person name="Mongodin E.F."/>
            <person name="Puiu D."/>
            <person name="Sebastian Y."/>
            <person name="Miller W.G."/>
            <person name="Mandrell R.E."/>
            <person name="On S."/>
            <person name="Nelson K.E."/>
        </authorList>
    </citation>
    <scope>NUCLEOTIDE SEQUENCE [LARGE SCALE GENOMIC DNA]</scope>
    <source>
        <strain evidence="2">13826</strain>
    </source>
</reference>
<organism evidence="1 2">
    <name type="scientific">Campylobacter concisus (strain 13826)</name>
    <dbReference type="NCBI Taxonomy" id="360104"/>
    <lineage>
        <taxon>Bacteria</taxon>
        <taxon>Pseudomonadati</taxon>
        <taxon>Campylobacterota</taxon>
        <taxon>Epsilonproteobacteria</taxon>
        <taxon>Campylobacterales</taxon>
        <taxon>Campylobacteraceae</taxon>
        <taxon>Campylobacter</taxon>
    </lineage>
</organism>
<dbReference type="RefSeq" id="WP_012001710.1">
    <property type="nucleotide sequence ID" value="NC_009802.2"/>
</dbReference>
<dbReference type="AlphaFoldDB" id="A7ZDB9"/>
<dbReference type="EMBL" id="CP000792">
    <property type="protein sequence ID" value="EAT97483.1"/>
    <property type="molecule type" value="Genomic_DNA"/>
</dbReference>
<evidence type="ECO:0000313" key="1">
    <source>
        <dbReference type="EMBL" id="EAT97483.1"/>
    </source>
</evidence>
<proteinExistence type="predicted"/>
<accession>A7ZDB9</accession>
<dbReference type="STRING" id="360104.CCC13826_1328"/>